<evidence type="ECO:0000313" key="1">
    <source>
        <dbReference type="Proteomes" id="UP000790787"/>
    </source>
</evidence>
<dbReference type="RefSeq" id="XP_075084009.1">
    <property type="nucleotide sequence ID" value="XM_075227908.1"/>
</dbReference>
<reference evidence="1" key="1">
    <citation type="journal article" date="2014" name="Nat. Commun.">
        <title>The tobacco genome sequence and its comparison with those of tomato and potato.</title>
        <authorList>
            <person name="Sierro N."/>
            <person name="Battey J.N."/>
            <person name="Ouadi S."/>
            <person name="Bakaher N."/>
            <person name="Bovet L."/>
            <person name="Willig A."/>
            <person name="Goepfert S."/>
            <person name="Peitsch M.C."/>
            <person name="Ivanov N.V."/>
        </authorList>
    </citation>
    <scope>NUCLEOTIDE SEQUENCE [LARGE SCALE GENOMIC DNA]</scope>
</reference>
<proteinExistence type="predicted"/>
<evidence type="ECO:0000313" key="2">
    <source>
        <dbReference type="RefSeq" id="XP_075084009.1"/>
    </source>
</evidence>
<organism evidence="1 2">
    <name type="scientific">Nicotiana tabacum</name>
    <name type="common">Common tobacco</name>
    <dbReference type="NCBI Taxonomy" id="4097"/>
    <lineage>
        <taxon>Eukaryota</taxon>
        <taxon>Viridiplantae</taxon>
        <taxon>Streptophyta</taxon>
        <taxon>Embryophyta</taxon>
        <taxon>Tracheophyta</taxon>
        <taxon>Spermatophyta</taxon>
        <taxon>Magnoliopsida</taxon>
        <taxon>eudicotyledons</taxon>
        <taxon>Gunneridae</taxon>
        <taxon>Pentapetalae</taxon>
        <taxon>asterids</taxon>
        <taxon>lamiids</taxon>
        <taxon>Solanales</taxon>
        <taxon>Solanaceae</taxon>
        <taxon>Nicotianoideae</taxon>
        <taxon>Nicotianeae</taxon>
        <taxon>Nicotiana</taxon>
    </lineage>
</organism>
<gene>
    <name evidence="2" type="primary">LOC142167824</name>
</gene>
<protein>
    <submittedName>
        <fullName evidence="2">Uncharacterized protein LOC142167824</fullName>
    </submittedName>
</protein>
<dbReference type="Proteomes" id="UP000790787">
    <property type="component" value="Chromosome 2"/>
</dbReference>
<accession>A0AC58SGB2</accession>
<keyword evidence="1" id="KW-1185">Reference proteome</keyword>
<name>A0AC58SGB2_TOBAC</name>
<sequence>MATIDTLPEKLSHNHPLFLIVNDNSGAVLISLQLRGTENYSVWSRAMRIAILGRNKLGFIEGACKIEDYGQNQVDMWERCNTIVLSWLMNCVSAELLSEIVYSSNACALWNELKERFDKVDCTRIFQIHKQIATINQGTCSVAIYFSKLKLLWTEFDCFAPIPGYDWAKSREFIVFMERLKLLQFLMGLNELYEQAHNQILMIVPAPTLNKAYSMLTERESQRSMIVAYVSTEGA</sequence>
<reference evidence="2" key="2">
    <citation type="submission" date="2025-08" db="UniProtKB">
        <authorList>
            <consortium name="RefSeq"/>
        </authorList>
    </citation>
    <scope>IDENTIFICATION</scope>
    <source>
        <tissue evidence="2">Leaf</tissue>
    </source>
</reference>